<dbReference type="PANTHER" id="PTHR42085">
    <property type="entry name" value="F-BOX DOMAIN-CONTAINING PROTEIN"/>
    <property type="match status" value="1"/>
</dbReference>
<gene>
    <name evidence="3" type="ORF">FRX48_01275</name>
</gene>
<evidence type="ECO:0000313" key="4">
    <source>
        <dbReference type="Proteomes" id="UP000324767"/>
    </source>
</evidence>
<dbReference type="Proteomes" id="UP000324767">
    <property type="component" value="Unassembled WGS sequence"/>
</dbReference>
<dbReference type="AlphaFoldDB" id="A0A5M8Q0L9"/>
<name>A0A5M8Q0L9_9LECA</name>
<evidence type="ECO:0000259" key="2">
    <source>
        <dbReference type="Pfam" id="PF24864"/>
    </source>
</evidence>
<dbReference type="InterPro" id="IPR038883">
    <property type="entry name" value="AN11006-like"/>
</dbReference>
<feature type="region of interest" description="Disordered" evidence="1">
    <location>
        <begin position="1"/>
        <end position="31"/>
    </location>
</feature>
<feature type="domain" description="DUF7730" evidence="2">
    <location>
        <begin position="39"/>
        <end position="124"/>
    </location>
</feature>
<protein>
    <recommendedName>
        <fullName evidence="2">DUF7730 domain-containing protein</fullName>
    </recommendedName>
</protein>
<accession>A0A5M8Q0L9</accession>
<dbReference type="EMBL" id="VXIT01000002">
    <property type="protein sequence ID" value="KAA6414526.1"/>
    <property type="molecule type" value="Genomic_DNA"/>
</dbReference>
<feature type="compositionally biased region" description="Polar residues" evidence="1">
    <location>
        <begin position="16"/>
        <end position="31"/>
    </location>
</feature>
<evidence type="ECO:0000313" key="3">
    <source>
        <dbReference type="EMBL" id="KAA6414526.1"/>
    </source>
</evidence>
<sequence>MESQLRSESDSDHAVSAQTSTIMTANRTRNNPATKPFPFLKLPVEIRTHIYKLVLIFEEPIKIDRRPRRLVPKSTTRSGKSLRSKTDEAYRSAISGNSALAITASCRQVYLEAVSIYYAYNAFECVR</sequence>
<dbReference type="PANTHER" id="PTHR42085:SF2">
    <property type="entry name" value="F-BOX DOMAIN-CONTAINING PROTEIN"/>
    <property type="match status" value="1"/>
</dbReference>
<organism evidence="3 4">
    <name type="scientific">Lasallia pustulata</name>
    <dbReference type="NCBI Taxonomy" id="136370"/>
    <lineage>
        <taxon>Eukaryota</taxon>
        <taxon>Fungi</taxon>
        <taxon>Dikarya</taxon>
        <taxon>Ascomycota</taxon>
        <taxon>Pezizomycotina</taxon>
        <taxon>Lecanoromycetes</taxon>
        <taxon>OSLEUM clade</taxon>
        <taxon>Umbilicariomycetidae</taxon>
        <taxon>Umbilicariales</taxon>
        <taxon>Umbilicariaceae</taxon>
        <taxon>Lasallia</taxon>
    </lineage>
</organism>
<reference evidence="3 4" key="1">
    <citation type="submission" date="2019-09" db="EMBL/GenBank/DDBJ databases">
        <title>The hologenome of the rock-dwelling lichen Lasallia pustulata.</title>
        <authorList>
            <person name="Greshake Tzovaras B."/>
            <person name="Segers F."/>
            <person name="Bicker A."/>
            <person name="Dal Grande F."/>
            <person name="Otte J."/>
            <person name="Hankeln T."/>
            <person name="Schmitt I."/>
            <person name="Ebersberger I."/>
        </authorList>
    </citation>
    <scope>NUCLEOTIDE SEQUENCE [LARGE SCALE GENOMIC DNA]</scope>
    <source>
        <strain evidence="3">A1-1</strain>
    </source>
</reference>
<evidence type="ECO:0000256" key="1">
    <source>
        <dbReference type="SAM" id="MobiDB-lite"/>
    </source>
</evidence>
<feature type="compositionally biased region" description="Basic and acidic residues" evidence="1">
    <location>
        <begin position="1"/>
        <end position="13"/>
    </location>
</feature>
<dbReference type="Pfam" id="PF24864">
    <property type="entry name" value="DUF7730"/>
    <property type="match status" value="1"/>
</dbReference>
<proteinExistence type="predicted"/>
<dbReference type="OrthoDB" id="2951834at2759"/>
<dbReference type="InterPro" id="IPR056632">
    <property type="entry name" value="DUF7730"/>
</dbReference>
<comment type="caution">
    <text evidence="3">The sequence shown here is derived from an EMBL/GenBank/DDBJ whole genome shotgun (WGS) entry which is preliminary data.</text>
</comment>